<evidence type="ECO:0000313" key="3">
    <source>
        <dbReference type="Proteomes" id="UP001500909"/>
    </source>
</evidence>
<keyword evidence="3" id="KW-1185">Reference proteome</keyword>
<feature type="compositionally biased region" description="Low complexity" evidence="1">
    <location>
        <begin position="59"/>
        <end position="71"/>
    </location>
</feature>
<dbReference type="Proteomes" id="UP001500909">
    <property type="component" value="Unassembled WGS sequence"/>
</dbReference>
<proteinExistence type="predicted"/>
<feature type="region of interest" description="Disordered" evidence="1">
    <location>
        <begin position="55"/>
        <end position="98"/>
    </location>
</feature>
<protein>
    <submittedName>
        <fullName evidence="2">Uncharacterized protein</fullName>
    </submittedName>
</protein>
<sequence>MGLAKDEGYVLAEIGPASSGRAGARLAALPSPHRRAVRWQWEAFGVRLVAAGWTPPQPASAGAGAVRSASRWTGPTATGWARRGPASSPKSCPSRRMP</sequence>
<dbReference type="EMBL" id="BAAABY010000009">
    <property type="protein sequence ID" value="GAA0451482.1"/>
    <property type="molecule type" value="Genomic_DNA"/>
</dbReference>
<evidence type="ECO:0000256" key="1">
    <source>
        <dbReference type="SAM" id="MobiDB-lite"/>
    </source>
</evidence>
<organism evidence="2 3">
    <name type="scientific">Streptomyces olivaceiscleroticus</name>
    <dbReference type="NCBI Taxonomy" id="68245"/>
    <lineage>
        <taxon>Bacteria</taxon>
        <taxon>Bacillati</taxon>
        <taxon>Actinomycetota</taxon>
        <taxon>Actinomycetes</taxon>
        <taxon>Kitasatosporales</taxon>
        <taxon>Streptomycetaceae</taxon>
        <taxon>Streptomyces</taxon>
    </lineage>
</organism>
<accession>A0ABN0ZL08</accession>
<gene>
    <name evidence="2" type="ORF">GCM10010361_14460</name>
</gene>
<name>A0ABN0ZL08_9ACTN</name>
<evidence type="ECO:0000313" key="2">
    <source>
        <dbReference type="EMBL" id="GAA0451482.1"/>
    </source>
</evidence>
<comment type="caution">
    <text evidence="2">The sequence shown here is derived from an EMBL/GenBank/DDBJ whole genome shotgun (WGS) entry which is preliminary data.</text>
</comment>
<reference evidence="2 3" key="1">
    <citation type="journal article" date="2019" name="Int. J. Syst. Evol. Microbiol.">
        <title>The Global Catalogue of Microorganisms (GCM) 10K type strain sequencing project: providing services to taxonomists for standard genome sequencing and annotation.</title>
        <authorList>
            <consortium name="The Broad Institute Genomics Platform"/>
            <consortium name="The Broad Institute Genome Sequencing Center for Infectious Disease"/>
            <person name="Wu L."/>
            <person name="Ma J."/>
        </authorList>
    </citation>
    <scope>NUCLEOTIDE SEQUENCE [LARGE SCALE GENOMIC DNA]</scope>
    <source>
        <strain evidence="2 3">JCM 4805</strain>
    </source>
</reference>